<sequence length="132" mass="15497">MAQEVIWEDRKHILWFGISFDRYRIANGRIYCRHGLIRQQEHECLIYRILDISLERTLLNRICGTGTIIMRTRDASDAVLVLRNIKNSQQVKDMLSEMIEQEKEAKGIVGRDMYGSSRGPANQYYDELTDED</sequence>
<accession>A0A9D1JFC4</accession>
<dbReference type="EMBL" id="DVHU01000023">
    <property type="protein sequence ID" value="HIR92321.1"/>
    <property type="molecule type" value="Genomic_DNA"/>
</dbReference>
<reference evidence="3" key="1">
    <citation type="submission" date="2020-10" db="EMBL/GenBank/DDBJ databases">
        <authorList>
            <person name="Gilroy R."/>
        </authorList>
    </citation>
    <scope>NUCLEOTIDE SEQUENCE</scope>
    <source>
        <strain evidence="3">ChiSxjej1B13-7041</strain>
    </source>
</reference>
<evidence type="ECO:0000313" key="4">
    <source>
        <dbReference type="Proteomes" id="UP000886841"/>
    </source>
</evidence>
<dbReference type="Pfam" id="PF03703">
    <property type="entry name" value="bPH_2"/>
    <property type="match status" value="1"/>
</dbReference>
<feature type="region of interest" description="Disordered" evidence="1">
    <location>
        <begin position="110"/>
        <end position="132"/>
    </location>
</feature>
<evidence type="ECO:0000313" key="3">
    <source>
        <dbReference type="EMBL" id="HIR92321.1"/>
    </source>
</evidence>
<dbReference type="Proteomes" id="UP000886841">
    <property type="component" value="Unassembled WGS sequence"/>
</dbReference>
<gene>
    <name evidence="3" type="ORF">IAB98_02720</name>
</gene>
<dbReference type="AlphaFoldDB" id="A0A9D1JFC4"/>
<comment type="caution">
    <text evidence="3">The sequence shown here is derived from an EMBL/GenBank/DDBJ whole genome shotgun (WGS) entry which is preliminary data.</text>
</comment>
<evidence type="ECO:0000256" key="1">
    <source>
        <dbReference type="SAM" id="MobiDB-lite"/>
    </source>
</evidence>
<proteinExistence type="predicted"/>
<evidence type="ECO:0000259" key="2">
    <source>
        <dbReference type="Pfam" id="PF03703"/>
    </source>
</evidence>
<reference evidence="3" key="2">
    <citation type="journal article" date="2021" name="PeerJ">
        <title>Extensive microbial diversity within the chicken gut microbiome revealed by metagenomics and culture.</title>
        <authorList>
            <person name="Gilroy R."/>
            <person name="Ravi A."/>
            <person name="Getino M."/>
            <person name="Pursley I."/>
            <person name="Horton D.L."/>
            <person name="Alikhan N.F."/>
            <person name="Baker D."/>
            <person name="Gharbi K."/>
            <person name="Hall N."/>
            <person name="Watson M."/>
            <person name="Adriaenssens E.M."/>
            <person name="Foster-Nyarko E."/>
            <person name="Jarju S."/>
            <person name="Secka A."/>
            <person name="Antonio M."/>
            <person name="Oren A."/>
            <person name="Chaudhuri R.R."/>
            <person name="La Ragione R."/>
            <person name="Hildebrand F."/>
            <person name="Pallen M.J."/>
        </authorList>
    </citation>
    <scope>NUCLEOTIDE SEQUENCE</scope>
    <source>
        <strain evidence="3">ChiSxjej1B13-7041</strain>
    </source>
</reference>
<organism evidence="3 4">
    <name type="scientific">Candidatus Egerieimonas intestinavium</name>
    <dbReference type="NCBI Taxonomy" id="2840777"/>
    <lineage>
        <taxon>Bacteria</taxon>
        <taxon>Bacillati</taxon>
        <taxon>Bacillota</taxon>
        <taxon>Clostridia</taxon>
        <taxon>Lachnospirales</taxon>
        <taxon>Lachnospiraceae</taxon>
        <taxon>Lachnospiraceae incertae sedis</taxon>
        <taxon>Candidatus Egerieimonas</taxon>
    </lineage>
</organism>
<feature type="domain" description="YdbS-like PH" evidence="2">
    <location>
        <begin position="22"/>
        <end position="93"/>
    </location>
</feature>
<protein>
    <submittedName>
        <fullName evidence="3">PH domain-containing protein</fullName>
    </submittedName>
</protein>
<name>A0A9D1JFC4_9FIRM</name>
<dbReference type="InterPro" id="IPR005182">
    <property type="entry name" value="YdbS-like_PH"/>
</dbReference>